<organism evidence="1">
    <name type="scientific">Fusarium oxysporum f. sp. pisi HDV247</name>
    <dbReference type="NCBI Taxonomy" id="1080344"/>
    <lineage>
        <taxon>Eukaryota</taxon>
        <taxon>Fungi</taxon>
        <taxon>Dikarya</taxon>
        <taxon>Ascomycota</taxon>
        <taxon>Pezizomycotina</taxon>
        <taxon>Sordariomycetes</taxon>
        <taxon>Hypocreomycetidae</taxon>
        <taxon>Hypocreales</taxon>
        <taxon>Nectriaceae</taxon>
        <taxon>Fusarium</taxon>
        <taxon>Fusarium oxysporum species complex</taxon>
    </lineage>
</organism>
<reference evidence="1" key="1">
    <citation type="submission" date="2011-10" db="EMBL/GenBank/DDBJ databases">
        <title>The Genome Sequence of Fusarium oxysporum HDV247.</title>
        <authorList>
            <consortium name="The Broad Institute Genome Sequencing Platform"/>
            <person name="Ma L.-J."/>
            <person name="Gale L.R."/>
            <person name="Schwartz D.C."/>
            <person name="Zhou S."/>
            <person name="Corby-Kistler H."/>
            <person name="Young S.K."/>
            <person name="Zeng Q."/>
            <person name="Gargeya S."/>
            <person name="Fitzgerald M."/>
            <person name="Haas B."/>
            <person name="Abouelleil A."/>
            <person name="Alvarado L."/>
            <person name="Arachchi H.M."/>
            <person name="Berlin A."/>
            <person name="Brown A."/>
            <person name="Chapman S.B."/>
            <person name="Chen Z."/>
            <person name="Dunbar C."/>
            <person name="Freedman E."/>
            <person name="Gearin G."/>
            <person name="Goldberg J."/>
            <person name="Griggs A."/>
            <person name="Gujja S."/>
            <person name="Heiman D."/>
            <person name="Howarth C."/>
            <person name="Larson L."/>
            <person name="Lui A."/>
            <person name="MacDonald P.J.P."/>
            <person name="Montmayeur A."/>
            <person name="Murphy C."/>
            <person name="Neiman D."/>
            <person name="Pearson M."/>
            <person name="Priest M."/>
            <person name="Roberts A."/>
            <person name="Saif S."/>
            <person name="Shea T."/>
            <person name="Shenoy N."/>
            <person name="Sisk P."/>
            <person name="Stolte C."/>
            <person name="Sykes S."/>
            <person name="Wortman J."/>
            <person name="Nusbaum C."/>
            <person name="Birren B."/>
        </authorList>
    </citation>
    <scope>NUCLEOTIDE SEQUENCE [LARGE SCALE GENOMIC DNA]</scope>
    <source>
        <strain evidence="1">HDV247</strain>
    </source>
</reference>
<dbReference type="EMBL" id="JH651126">
    <property type="protein sequence ID" value="EXA29316.1"/>
    <property type="molecule type" value="Genomic_DNA"/>
</dbReference>
<dbReference type="AlphaFoldDB" id="W9NF15"/>
<protein>
    <submittedName>
        <fullName evidence="1">Uncharacterized protein</fullName>
    </submittedName>
</protein>
<evidence type="ECO:0000313" key="1">
    <source>
        <dbReference type="EMBL" id="EXA29316.1"/>
    </source>
</evidence>
<proteinExistence type="predicted"/>
<sequence length="32" mass="3623">MAIVIASIVARIYDRMRPPQQSEVNKIVNPGR</sequence>
<dbReference type="Proteomes" id="UP000030751">
    <property type="component" value="Unassembled WGS sequence"/>
</dbReference>
<name>W9NF15_FUSOX</name>
<gene>
    <name evidence="1" type="ORF">FOVG_19184</name>
</gene>
<accession>W9NF15</accession>
<dbReference type="HOGENOM" id="CLU_3392350_0_0_1"/>
<reference evidence="1" key="2">
    <citation type="submission" date="2012-05" db="EMBL/GenBank/DDBJ databases">
        <title>Annotation of the Genome Sequence of Fusarium oxysporum HDV247.</title>
        <authorList>
            <consortium name="The Broad Institute Genomics Platform"/>
            <person name="Ma L.-J."/>
            <person name="Corby-Kistler H."/>
            <person name="Broz K."/>
            <person name="Gale L.R."/>
            <person name="Jonkers W."/>
            <person name="O'Donnell K."/>
            <person name="Ploetz R."/>
            <person name="Steinberg C."/>
            <person name="Schwartz D.C."/>
            <person name="VanEtten H."/>
            <person name="Zhou S."/>
            <person name="Young S.K."/>
            <person name="Zeng Q."/>
            <person name="Gargeya S."/>
            <person name="Fitzgerald M."/>
            <person name="Abouelleil A."/>
            <person name="Alvarado L."/>
            <person name="Chapman S.B."/>
            <person name="Gainer-Dewar J."/>
            <person name="Goldberg J."/>
            <person name="Griggs A."/>
            <person name="Gujja S."/>
            <person name="Hansen M."/>
            <person name="Howarth C."/>
            <person name="Imamovic A."/>
            <person name="Ireland A."/>
            <person name="Larimer J."/>
            <person name="McCowan C."/>
            <person name="Murphy C."/>
            <person name="Pearson M."/>
            <person name="Poon T.W."/>
            <person name="Priest M."/>
            <person name="Roberts A."/>
            <person name="Saif S."/>
            <person name="Shea T."/>
            <person name="Sykes S."/>
            <person name="Wortman J."/>
            <person name="Nusbaum C."/>
            <person name="Birren B."/>
        </authorList>
    </citation>
    <scope>NUCLEOTIDE SEQUENCE</scope>
    <source>
        <strain evidence="1">HDV247</strain>
    </source>
</reference>